<proteinExistence type="predicted"/>
<evidence type="ECO:0000313" key="1">
    <source>
        <dbReference type="EMBL" id="PFN18730.1"/>
    </source>
</evidence>
<dbReference type="EMBL" id="NUYN01000050">
    <property type="protein sequence ID" value="PFN18730.1"/>
    <property type="molecule type" value="Genomic_DNA"/>
</dbReference>
<protein>
    <submittedName>
        <fullName evidence="1">Uncharacterized protein</fullName>
    </submittedName>
</protein>
<accession>A0A2A8R426</accession>
<dbReference type="Proteomes" id="UP000225182">
    <property type="component" value="Unassembled WGS sequence"/>
</dbReference>
<reference evidence="1 2" key="1">
    <citation type="submission" date="2017-09" db="EMBL/GenBank/DDBJ databases">
        <title>Large-scale bioinformatics analysis of Bacillus genomes uncovers conserved roles of natural products in bacterial physiology.</title>
        <authorList>
            <consortium name="Agbiome Team Llc"/>
            <person name="Bleich R.M."/>
            <person name="Grubbs K.J."/>
            <person name="Santa Maria K.C."/>
            <person name="Allen S.E."/>
            <person name="Farag S."/>
            <person name="Shank E.A."/>
            <person name="Bowers A."/>
        </authorList>
    </citation>
    <scope>NUCLEOTIDE SEQUENCE [LARGE SCALE GENOMIC DNA]</scope>
    <source>
        <strain evidence="1 2">AFS076905</strain>
    </source>
</reference>
<name>A0A2A8R426_BACCE</name>
<evidence type="ECO:0000313" key="2">
    <source>
        <dbReference type="Proteomes" id="UP000225182"/>
    </source>
</evidence>
<gene>
    <name evidence="1" type="ORF">COJ50_25330</name>
</gene>
<organism evidence="1 2">
    <name type="scientific">Bacillus cereus</name>
    <dbReference type="NCBI Taxonomy" id="1396"/>
    <lineage>
        <taxon>Bacteria</taxon>
        <taxon>Bacillati</taxon>
        <taxon>Bacillota</taxon>
        <taxon>Bacilli</taxon>
        <taxon>Bacillales</taxon>
        <taxon>Bacillaceae</taxon>
        <taxon>Bacillus</taxon>
        <taxon>Bacillus cereus group</taxon>
    </lineage>
</organism>
<sequence length="139" mass="16213">MNSTNGEVSIIAELYGDEEGNHRGIISALTELERLTEEKQLQYCLAIHHDFLTSLYDGDTQHYSYIETADKPLPCFYIYGREVHVDDTLSGIDPNFIADQITNRLHNNYKLTEFIYIKVIIKRRILFKQQHAPVIFFMN</sequence>
<comment type="caution">
    <text evidence="1">The sequence shown here is derived from an EMBL/GenBank/DDBJ whole genome shotgun (WGS) entry which is preliminary data.</text>
</comment>
<dbReference type="AlphaFoldDB" id="A0A2A8R426"/>